<accession>A0A9N8V0H5</accession>
<dbReference type="EMBL" id="CAJVPK010000020">
    <property type="protein sequence ID" value="CAG8433849.1"/>
    <property type="molecule type" value="Genomic_DNA"/>
</dbReference>
<evidence type="ECO:0000256" key="1">
    <source>
        <dbReference type="SAM" id="MobiDB-lite"/>
    </source>
</evidence>
<feature type="region of interest" description="Disordered" evidence="1">
    <location>
        <begin position="239"/>
        <end position="258"/>
    </location>
</feature>
<feature type="region of interest" description="Disordered" evidence="1">
    <location>
        <begin position="1"/>
        <end position="97"/>
    </location>
</feature>
<name>A0A9N8V0H5_9GLOM</name>
<evidence type="ECO:0000313" key="3">
    <source>
        <dbReference type="Proteomes" id="UP000789706"/>
    </source>
</evidence>
<gene>
    <name evidence="2" type="ORF">DEBURN_LOCUS584</name>
</gene>
<reference evidence="2" key="1">
    <citation type="submission" date="2021-06" db="EMBL/GenBank/DDBJ databases">
        <authorList>
            <person name="Kallberg Y."/>
            <person name="Tangrot J."/>
            <person name="Rosling A."/>
        </authorList>
    </citation>
    <scope>NUCLEOTIDE SEQUENCE</scope>
    <source>
        <strain evidence="2">AZ414A</strain>
    </source>
</reference>
<sequence>MNTKEWYFGDANSDNYDERSDEDFNPCEDQVPMDTSASSESETEEENEQEIEENGEASNDVNDENTIIENHVQQNNNHRISKKNGDTKISQRTRSRLRAVRAENNGVNRSINDGDEVYSNGINGSLDEDSANDVNGGGDYEHDIHSPNGDIMNGSSGSTNGINGNGSRLSQSRRVPLSPGQDRFSNPRQNNQYFPYFPQEHKLKRLDVPFSIFSGEFNSYHEDLESEFKDLEIKERRLNSKKSEKASQASEAKKLSEEKKVELKKIMDRNKDLRDQVEDLHGVLMDVLTDLVQSDDDDASQLNPLTIGPLILELARRLASQKL</sequence>
<feature type="region of interest" description="Disordered" evidence="1">
    <location>
        <begin position="140"/>
        <end position="191"/>
    </location>
</feature>
<keyword evidence="3" id="KW-1185">Reference proteome</keyword>
<dbReference type="Proteomes" id="UP000789706">
    <property type="component" value="Unassembled WGS sequence"/>
</dbReference>
<feature type="compositionally biased region" description="Acidic residues" evidence="1">
    <location>
        <begin position="41"/>
        <end position="55"/>
    </location>
</feature>
<dbReference type="OrthoDB" id="2382589at2759"/>
<feature type="compositionally biased region" description="Low complexity" evidence="1">
    <location>
        <begin position="153"/>
        <end position="167"/>
    </location>
</feature>
<organism evidence="2 3">
    <name type="scientific">Diversispora eburnea</name>
    <dbReference type="NCBI Taxonomy" id="1213867"/>
    <lineage>
        <taxon>Eukaryota</taxon>
        <taxon>Fungi</taxon>
        <taxon>Fungi incertae sedis</taxon>
        <taxon>Mucoromycota</taxon>
        <taxon>Glomeromycotina</taxon>
        <taxon>Glomeromycetes</taxon>
        <taxon>Diversisporales</taxon>
        <taxon>Diversisporaceae</taxon>
        <taxon>Diversispora</taxon>
    </lineage>
</organism>
<evidence type="ECO:0000313" key="2">
    <source>
        <dbReference type="EMBL" id="CAG8433849.1"/>
    </source>
</evidence>
<protein>
    <submittedName>
        <fullName evidence="2">6994_t:CDS:1</fullName>
    </submittedName>
</protein>
<comment type="caution">
    <text evidence="2">The sequence shown here is derived from an EMBL/GenBank/DDBJ whole genome shotgun (WGS) entry which is preliminary data.</text>
</comment>
<proteinExistence type="predicted"/>
<feature type="compositionally biased region" description="Polar residues" evidence="1">
    <location>
        <begin position="64"/>
        <end position="78"/>
    </location>
</feature>
<dbReference type="AlphaFoldDB" id="A0A9N8V0H5"/>